<dbReference type="InterPro" id="IPR029063">
    <property type="entry name" value="SAM-dependent_MTases_sf"/>
</dbReference>
<keyword evidence="1 4" id="KW-0489">Methyltransferase</keyword>
<dbReference type="RefSeq" id="WP_089740692.1">
    <property type="nucleotide sequence ID" value="NZ_FOGL01000009.1"/>
</dbReference>
<dbReference type="GO" id="GO:0032259">
    <property type="term" value="P:methylation"/>
    <property type="evidence" value="ECO:0007669"/>
    <property type="project" value="UniProtKB-KW"/>
</dbReference>
<evidence type="ECO:0000313" key="4">
    <source>
        <dbReference type="EMBL" id="SER72792.1"/>
    </source>
</evidence>
<dbReference type="Proteomes" id="UP000199687">
    <property type="component" value="Unassembled WGS sequence"/>
</dbReference>
<dbReference type="CDD" id="cd02440">
    <property type="entry name" value="AdoMet_MTases"/>
    <property type="match status" value="1"/>
</dbReference>
<dbReference type="EMBL" id="FOGL01000009">
    <property type="protein sequence ID" value="SER72792.1"/>
    <property type="molecule type" value="Genomic_DNA"/>
</dbReference>
<dbReference type="Gene3D" id="3.40.50.150">
    <property type="entry name" value="Vaccinia Virus protein VP39"/>
    <property type="match status" value="1"/>
</dbReference>
<dbReference type="GO" id="GO:0008168">
    <property type="term" value="F:methyltransferase activity"/>
    <property type="evidence" value="ECO:0007669"/>
    <property type="project" value="UniProtKB-KW"/>
</dbReference>
<dbReference type="PANTHER" id="PTHR43861">
    <property type="entry name" value="TRANS-ACONITATE 2-METHYLTRANSFERASE-RELATED"/>
    <property type="match status" value="1"/>
</dbReference>
<name>A0A1H9RJ82_9BACI</name>
<dbReference type="AlphaFoldDB" id="A0A1H9RJ82"/>
<accession>A0A1H9RJ82</accession>
<keyword evidence="2 4" id="KW-0808">Transferase</keyword>
<organism evidence="4 5">
    <name type="scientific">Gracilibacillus ureilyticus</name>
    <dbReference type="NCBI Taxonomy" id="531814"/>
    <lineage>
        <taxon>Bacteria</taxon>
        <taxon>Bacillati</taxon>
        <taxon>Bacillota</taxon>
        <taxon>Bacilli</taxon>
        <taxon>Bacillales</taxon>
        <taxon>Bacillaceae</taxon>
        <taxon>Gracilibacillus</taxon>
    </lineage>
</organism>
<dbReference type="PANTHER" id="PTHR43861:SF1">
    <property type="entry name" value="TRANS-ACONITATE 2-METHYLTRANSFERASE"/>
    <property type="match status" value="1"/>
</dbReference>
<proteinExistence type="predicted"/>
<evidence type="ECO:0000259" key="3">
    <source>
        <dbReference type="Pfam" id="PF13649"/>
    </source>
</evidence>
<protein>
    <submittedName>
        <fullName evidence="4">Methyltransferase domain-containing protein</fullName>
    </submittedName>
</protein>
<evidence type="ECO:0000256" key="1">
    <source>
        <dbReference type="ARBA" id="ARBA00022603"/>
    </source>
</evidence>
<dbReference type="STRING" id="531814.SAMN04487944_1099"/>
<keyword evidence="5" id="KW-1185">Reference proteome</keyword>
<dbReference type="Gene3D" id="2.20.25.110">
    <property type="entry name" value="S-adenosyl-L-methionine-dependent methyltransferases"/>
    <property type="match status" value="1"/>
</dbReference>
<dbReference type="Pfam" id="PF13649">
    <property type="entry name" value="Methyltransf_25"/>
    <property type="match status" value="1"/>
</dbReference>
<feature type="domain" description="Methyltransferase" evidence="3">
    <location>
        <begin position="41"/>
        <end position="135"/>
    </location>
</feature>
<evidence type="ECO:0000256" key="2">
    <source>
        <dbReference type="ARBA" id="ARBA00022679"/>
    </source>
</evidence>
<dbReference type="SUPFAM" id="SSF53335">
    <property type="entry name" value="S-adenosyl-L-methionine-dependent methyltransferases"/>
    <property type="match status" value="1"/>
</dbReference>
<dbReference type="InterPro" id="IPR041698">
    <property type="entry name" value="Methyltransf_25"/>
</dbReference>
<dbReference type="OrthoDB" id="9811589at2"/>
<sequence length="249" mass="28953">MAYSKLAYVYDILMDDAPYDQWQKFVTEKMTQYQPEARRMLDLGCGTGEMSIRFAKSGMEVTGVDYSEDMLAYAQAETTRQKQKVTYLQQDIRSLEGLHDFDVIISLCDVINYVTEEGELQEVFQHAADALASGGIFIFDVHSLKHFRENMAGQTFAEIYEDVSYVWFCENGEREGELYHDLTFFILHDERNLYERFDETHHQRTFPVEFYKKMIGNAGMDLLEICGDFSINPGSEPEQADRIFFVCQK</sequence>
<gene>
    <name evidence="4" type="ORF">SAMN04487944_1099</name>
</gene>
<evidence type="ECO:0000313" key="5">
    <source>
        <dbReference type="Proteomes" id="UP000199687"/>
    </source>
</evidence>
<reference evidence="4 5" key="1">
    <citation type="submission" date="2016-10" db="EMBL/GenBank/DDBJ databases">
        <authorList>
            <person name="de Groot N.N."/>
        </authorList>
    </citation>
    <scope>NUCLEOTIDE SEQUENCE [LARGE SCALE GENOMIC DNA]</scope>
    <source>
        <strain evidence="4 5">CGMCC 1.7727</strain>
    </source>
</reference>